<gene>
    <name evidence="1" type="ORF">WMG39_00090</name>
</gene>
<name>A0ABU8YFV6_9CYAN</name>
<sequence length="42" mass="4833">MSARDIYHDAVKSALTKDNWAIAADPYLRILVLSPRRRTSFL</sequence>
<dbReference type="EMBL" id="JBBLXS010000001">
    <property type="protein sequence ID" value="MEK0183241.1"/>
    <property type="molecule type" value="Genomic_DNA"/>
</dbReference>
<dbReference type="Gene3D" id="3.40.1350.10">
    <property type="match status" value="1"/>
</dbReference>
<accession>A0ABU8YFV6</accession>
<dbReference type="SUPFAM" id="SSF52980">
    <property type="entry name" value="Restriction endonuclease-like"/>
    <property type="match status" value="1"/>
</dbReference>
<dbReference type="RefSeq" id="WP_340518255.1">
    <property type="nucleotide sequence ID" value="NZ_JBBLXS010000001.1"/>
</dbReference>
<reference evidence="1 2" key="1">
    <citation type="journal article" date="2020" name="Harmful Algae">
        <title>Molecular and morphological characterization of a novel dihydroanatoxin-a producing Microcoleus species (cyanobacteria) from the Russian River, California, USA.</title>
        <authorList>
            <person name="Conklin K.Y."/>
            <person name="Stancheva R."/>
            <person name="Otten T.G."/>
            <person name="Fadness R."/>
            <person name="Boyer G.L."/>
            <person name="Read B."/>
            <person name="Zhang X."/>
            <person name="Sheath R.G."/>
        </authorList>
    </citation>
    <scope>NUCLEOTIDE SEQUENCE [LARGE SCALE GENOMIC DNA]</scope>
    <source>
        <strain evidence="1 2">PTRS2</strain>
    </source>
</reference>
<dbReference type="InterPro" id="IPR014919">
    <property type="entry name" value="XisH"/>
</dbReference>
<dbReference type="Proteomes" id="UP001384579">
    <property type="component" value="Unassembled WGS sequence"/>
</dbReference>
<dbReference type="Pfam" id="PF08814">
    <property type="entry name" value="XisH"/>
    <property type="match status" value="1"/>
</dbReference>
<keyword evidence="2" id="KW-1185">Reference proteome</keyword>
<organism evidence="1 2">
    <name type="scientific">Microcoleus anatoxicus PTRS2</name>
    <dbReference type="NCBI Taxonomy" id="2705321"/>
    <lineage>
        <taxon>Bacteria</taxon>
        <taxon>Bacillati</taxon>
        <taxon>Cyanobacteriota</taxon>
        <taxon>Cyanophyceae</taxon>
        <taxon>Oscillatoriophycideae</taxon>
        <taxon>Oscillatoriales</taxon>
        <taxon>Microcoleaceae</taxon>
        <taxon>Microcoleus</taxon>
        <taxon>Microcoleus anatoxicus</taxon>
    </lineage>
</organism>
<evidence type="ECO:0000313" key="2">
    <source>
        <dbReference type="Proteomes" id="UP001384579"/>
    </source>
</evidence>
<proteinExistence type="predicted"/>
<dbReference type="InterPro" id="IPR011856">
    <property type="entry name" value="tRNA_endonuc-like_dom_sf"/>
</dbReference>
<comment type="caution">
    <text evidence="1">The sequence shown here is derived from an EMBL/GenBank/DDBJ whole genome shotgun (WGS) entry which is preliminary data.</text>
</comment>
<protein>
    <submittedName>
        <fullName evidence="1">Element excision factor XisH family protein</fullName>
    </submittedName>
</protein>
<dbReference type="InterPro" id="IPR011335">
    <property type="entry name" value="Restrct_endonuc-II-like"/>
</dbReference>
<evidence type="ECO:0000313" key="1">
    <source>
        <dbReference type="EMBL" id="MEK0183241.1"/>
    </source>
</evidence>